<organism evidence="2 3">
    <name type="scientific">Flaviaesturariibacter flavus</name>
    <dbReference type="NCBI Taxonomy" id="2502780"/>
    <lineage>
        <taxon>Bacteria</taxon>
        <taxon>Pseudomonadati</taxon>
        <taxon>Bacteroidota</taxon>
        <taxon>Chitinophagia</taxon>
        <taxon>Chitinophagales</taxon>
        <taxon>Chitinophagaceae</taxon>
        <taxon>Flaviaestuariibacter</taxon>
    </lineage>
</organism>
<feature type="signal peptide" evidence="1">
    <location>
        <begin position="1"/>
        <end position="19"/>
    </location>
</feature>
<comment type="caution">
    <text evidence="2">The sequence shown here is derived from an EMBL/GenBank/DDBJ whole genome shotgun (WGS) entry which is preliminary data.</text>
</comment>
<dbReference type="RefSeq" id="WP_131450236.1">
    <property type="nucleotide sequence ID" value="NZ_SJZI01000050.1"/>
</dbReference>
<gene>
    <name evidence="2" type="ORF">EPD60_14470</name>
</gene>
<keyword evidence="3" id="KW-1185">Reference proteome</keyword>
<keyword evidence="1" id="KW-0732">Signal</keyword>
<proteinExistence type="predicted"/>
<accession>A0A4R1B6U1</accession>
<evidence type="ECO:0008006" key="4">
    <source>
        <dbReference type="Google" id="ProtNLM"/>
    </source>
</evidence>
<sequence length="214" mass="23837">MRKSLFTLALVLTAVMGFAQFGEAAKQIYKSPSFKETIAAHKSIAILPYKATISYKRMPKNFDAAVNEAEEKKLAGNMQAGMYTYLLRKAKDFSVTFQDVDRTNALLKQAGVFDNLDGLTMDSVAKILGVDAVIKCAYAYEKTNDQGAAIVTSIAFGVGGNVASGELVMQVYDGRKGELVWRFYKQMNENWTSSANQVMERMMRKVGRNFPYEK</sequence>
<dbReference type="OrthoDB" id="669636at2"/>
<dbReference type="Gene3D" id="3.40.50.10610">
    <property type="entry name" value="ABC-type transport auxiliary lipoprotein component"/>
    <property type="match status" value="1"/>
</dbReference>
<protein>
    <recommendedName>
        <fullName evidence="4">DUF4136 domain-containing protein</fullName>
    </recommendedName>
</protein>
<evidence type="ECO:0000256" key="1">
    <source>
        <dbReference type="SAM" id="SignalP"/>
    </source>
</evidence>
<dbReference type="Proteomes" id="UP000295334">
    <property type="component" value="Unassembled WGS sequence"/>
</dbReference>
<dbReference type="AlphaFoldDB" id="A0A4R1B6U1"/>
<dbReference type="EMBL" id="SJZI01000050">
    <property type="protein sequence ID" value="TCJ12477.1"/>
    <property type="molecule type" value="Genomic_DNA"/>
</dbReference>
<feature type="chain" id="PRO_5020930950" description="DUF4136 domain-containing protein" evidence="1">
    <location>
        <begin position="20"/>
        <end position="214"/>
    </location>
</feature>
<reference evidence="2 3" key="1">
    <citation type="submission" date="2019-03" db="EMBL/GenBank/DDBJ databases">
        <authorList>
            <person name="Kim M.K.M."/>
        </authorList>
    </citation>
    <scope>NUCLEOTIDE SEQUENCE [LARGE SCALE GENOMIC DNA]</scope>
    <source>
        <strain evidence="2 3">17J68-12</strain>
    </source>
</reference>
<name>A0A4R1B6U1_9BACT</name>
<evidence type="ECO:0000313" key="3">
    <source>
        <dbReference type="Proteomes" id="UP000295334"/>
    </source>
</evidence>
<evidence type="ECO:0000313" key="2">
    <source>
        <dbReference type="EMBL" id="TCJ12477.1"/>
    </source>
</evidence>